<keyword evidence="8" id="KW-1185">Reference proteome</keyword>
<dbReference type="SMART" id="SM00409">
    <property type="entry name" value="IG"/>
    <property type="match status" value="6"/>
</dbReference>
<dbReference type="InterPro" id="IPR003961">
    <property type="entry name" value="FN3_dom"/>
</dbReference>
<dbReference type="AlphaFoldDB" id="A0A6S7HJ91"/>
<feature type="domain" description="Fibronectin type-III" evidence="6">
    <location>
        <begin position="713"/>
        <end position="812"/>
    </location>
</feature>
<comment type="caution">
    <text evidence="7">The sequence shown here is derived from an EMBL/GenBank/DDBJ whole genome shotgun (WGS) entry which is preliminary data.</text>
</comment>
<dbReference type="OrthoDB" id="5982258at2759"/>
<dbReference type="SMART" id="SM00408">
    <property type="entry name" value="IGc2"/>
    <property type="match status" value="6"/>
</dbReference>
<feature type="domain" description="Fibronectin type-III" evidence="6">
    <location>
        <begin position="610"/>
        <end position="708"/>
    </location>
</feature>
<dbReference type="InterPro" id="IPR007110">
    <property type="entry name" value="Ig-like_dom"/>
</dbReference>
<feature type="domain" description="Fibronectin type-III" evidence="6">
    <location>
        <begin position="817"/>
        <end position="915"/>
    </location>
</feature>
<feature type="region of interest" description="Disordered" evidence="3">
    <location>
        <begin position="695"/>
        <end position="723"/>
    </location>
</feature>
<evidence type="ECO:0000256" key="3">
    <source>
        <dbReference type="SAM" id="MobiDB-lite"/>
    </source>
</evidence>
<dbReference type="PROSITE" id="PS50853">
    <property type="entry name" value="FN3"/>
    <property type="match status" value="4"/>
</dbReference>
<reference evidence="7" key="1">
    <citation type="submission" date="2020-04" db="EMBL/GenBank/DDBJ databases">
        <authorList>
            <person name="Alioto T."/>
            <person name="Alioto T."/>
            <person name="Gomez Garrido J."/>
        </authorList>
    </citation>
    <scope>NUCLEOTIDE SEQUENCE</scope>
    <source>
        <strain evidence="7">A484AB</strain>
    </source>
</reference>
<feature type="domain" description="Ig-like" evidence="5">
    <location>
        <begin position="27"/>
        <end position="107"/>
    </location>
</feature>
<gene>
    <name evidence="7" type="ORF">PACLA_8A086138</name>
</gene>
<feature type="chain" id="PRO_5028298322" evidence="4">
    <location>
        <begin position="22"/>
        <end position="1043"/>
    </location>
</feature>
<feature type="non-terminal residue" evidence="7">
    <location>
        <position position="1043"/>
    </location>
</feature>
<keyword evidence="2" id="KW-1015">Disulfide bond</keyword>
<dbReference type="FunFam" id="2.60.40.10:FF:000028">
    <property type="entry name" value="Neuronal cell adhesion molecule"/>
    <property type="match status" value="1"/>
</dbReference>
<evidence type="ECO:0000256" key="4">
    <source>
        <dbReference type="SAM" id="SignalP"/>
    </source>
</evidence>
<dbReference type="SUPFAM" id="SSF48726">
    <property type="entry name" value="Immunoglobulin"/>
    <property type="match status" value="6"/>
</dbReference>
<dbReference type="Pfam" id="PF00041">
    <property type="entry name" value="fn3"/>
    <property type="match status" value="3"/>
</dbReference>
<accession>A0A6S7HJ91</accession>
<organism evidence="7 8">
    <name type="scientific">Paramuricea clavata</name>
    <name type="common">Red gorgonian</name>
    <name type="synonym">Violescent sea-whip</name>
    <dbReference type="NCBI Taxonomy" id="317549"/>
    <lineage>
        <taxon>Eukaryota</taxon>
        <taxon>Metazoa</taxon>
        <taxon>Cnidaria</taxon>
        <taxon>Anthozoa</taxon>
        <taxon>Octocorallia</taxon>
        <taxon>Malacalcyonacea</taxon>
        <taxon>Plexauridae</taxon>
        <taxon>Paramuricea</taxon>
    </lineage>
</organism>
<dbReference type="CDD" id="cd00063">
    <property type="entry name" value="FN3"/>
    <property type="match status" value="4"/>
</dbReference>
<feature type="signal peptide" evidence="4">
    <location>
        <begin position="1"/>
        <end position="21"/>
    </location>
</feature>
<dbReference type="InterPro" id="IPR013098">
    <property type="entry name" value="Ig_I-set"/>
</dbReference>
<dbReference type="SMART" id="SM00060">
    <property type="entry name" value="FN3"/>
    <property type="match status" value="4"/>
</dbReference>
<evidence type="ECO:0000256" key="1">
    <source>
        <dbReference type="ARBA" id="ARBA00022737"/>
    </source>
</evidence>
<feature type="domain" description="Ig-like" evidence="5">
    <location>
        <begin position="229"/>
        <end position="310"/>
    </location>
</feature>
<evidence type="ECO:0000259" key="6">
    <source>
        <dbReference type="PROSITE" id="PS50853"/>
    </source>
</evidence>
<keyword evidence="1" id="KW-0677">Repeat</keyword>
<dbReference type="InterPro" id="IPR036179">
    <property type="entry name" value="Ig-like_dom_sf"/>
</dbReference>
<dbReference type="Pfam" id="PF13927">
    <property type="entry name" value="Ig_3"/>
    <property type="match status" value="3"/>
</dbReference>
<feature type="domain" description="Ig-like" evidence="5">
    <location>
        <begin position="522"/>
        <end position="598"/>
    </location>
</feature>
<feature type="domain" description="Fibronectin type-III" evidence="6">
    <location>
        <begin position="916"/>
        <end position="1011"/>
    </location>
</feature>
<dbReference type="InterPro" id="IPR003599">
    <property type="entry name" value="Ig_sub"/>
</dbReference>
<sequence>MLIRATVVFIYITLCSVFVLCNENIGPSIIANPEDTIAIPGSNVSLFCITNGYPKPTVIWEKDGVTLKGSHFQISSNGAIHIIFANEIRDKGTYRCRSSNIVGTIVSLPAKLGFPFLDPFTEPFSNMEAKNGEALAMKCKIPASKPLKLRSVRWAKKDFHYAELFPPLEKAPHYTVGNNGDLYFSYVTSADTGSYVCVVGNTILGKSEKRTVKLKVGLSQETKYEVKAPGVFSEFREPKYAVRGKTFVLECIGYGRPVPHISLKKSGSTVELGKASTNKRSYVIREFSEKDAGTYICRTSNDYGDSTEVTTSVTMLVEAQWTSRPKDASVDVNTSLTWKCRAEGVPPIKYTWLHNGMKMKKSALADSDYIINEGTLSFPRLQVSQKGMYQCHASNSVKELITAAELDVKAAPPSFDKGSIEPDEITNAVNSGTAVISCQPIGSPKPEVTWYKGSTLLGKSGDKYSVSDDGTLRISKVRKSDRGIYTCFGRNSFGFVKKESYLIVKDGIIILNFPRTVDAIVGRNLSLTCEVQTETESVVSFVWTQNLRPFTERNIVVTNEARRSVLFIKELTLKNSAVYGCKAIADSLTGAGRSSDMTDIRIKVKGPPNAPISITVSAVKKYHVNITWTTSAYQANNNSPVNKVIVEYKTLYETGVWYTSRDVVQKGENRAEVKISPWAFYTFRVILVNAIGQSKPSPESRLIQSPAAVPDKAPSNITGQGPSPTELTISWQPLKPIEQNGPSLHYAVFFRRVKDPSPMTRIQVDAETSKNKLEYTVADTEFYEQFEFQVQAINALGPGPKSAVVYGYSGEKSPVGEPQDLRVQILNSRSARATWTGITKDRRASRGKLLGYKVYFWSTQHGMRPTDAHYEPTDETVTMLGLDSFTTYFFQVVAYNSKGDGPGSNVVGPLSTPESVPEAPYSLDIHVNKPEVTLTWKPPLKTNGIMVGYQVTVRKLPVGQINIIDVGEQRLEQEFEALDLEGRYQFALLARNRVGFGPPLVVNIDLKIVPKKPPEDVFISVDQDKKTATVKWSKVEGKIDGYR</sequence>
<dbReference type="PANTHER" id="PTHR44170:SF6">
    <property type="entry name" value="CONTACTIN"/>
    <property type="match status" value="1"/>
</dbReference>
<dbReference type="InterPro" id="IPR036116">
    <property type="entry name" value="FN3_sf"/>
</dbReference>
<evidence type="ECO:0000313" key="7">
    <source>
        <dbReference type="EMBL" id="CAB4004369.1"/>
    </source>
</evidence>
<protein>
    <submittedName>
        <fullName evidence="7">Contactin-6-like isoform X2</fullName>
    </submittedName>
</protein>
<feature type="domain" description="Ig-like" evidence="5">
    <location>
        <begin position="115"/>
        <end position="213"/>
    </location>
</feature>
<dbReference type="Gene3D" id="2.60.40.10">
    <property type="entry name" value="Immunoglobulins"/>
    <property type="match status" value="10"/>
</dbReference>
<dbReference type="InterPro" id="IPR013783">
    <property type="entry name" value="Ig-like_fold"/>
</dbReference>
<dbReference type="PANTHER" id="PTHR44170">
    <property type="entry name" value="PROTEIN SIDEKICK"/>
    <property type="match status" value="1"/>
</dbReference>
<dbReference type="GO" id="GO:0098632">
    <property type="term" value="F:cell-cell adhesion mediator activity"/>
    <property type="evidence" value="ECO:0007669"/>
    <property type="project" value="TreeGrafter"/>
</dbReference>
<evidence type="ECO:0000256" key="2">
    <source>
        <dbReference type="ARBA" id="ARBA00023157"/>
    </source>
</evidence>
<feature type="domain" description="Ig-like" evidence="5">
    <location>
        <begin position="422"/>
        <end position="503"/>
    </location>
</feature>
<dbReference type="SUPFAM" id="SSF49265">
    <property type="entry name" value="Fibronectin type III"/>
    <property type="match status" value="2"/>
</dbReference>
<dbReference type="InterPro" id="IPR003598">
    <property type="entry name" value="Ig_sub2"/>
</dbReference>
<dbReference type="GO" id="GO:0007411">
    <property type="term" value="P:axon guidance"/>
    <property type="evidence" value="ECO:0007669"/>
    <property type="project" value="TreeGrafter"/>
</dbReference>
<dbReference type="Pfam" id="PF07679">
    <property type="entry name" value="I-set"/>
    <property type="match status" value="3"/>
</dbReference>
<dbReference type="PROSITE" id="PS50835">
    <property type="entry name" value="IG_LIKE"/>
    <property type="match status" value="6"/>
</dbReference>
<dbReference type="FunFam" id="2.60.40.10:FF:000035">
    <property type="entry name" value="Contactin 1"/>
    <property type="match status" value="1"/>
</dbReference>
<feature type="domain" description="Ig-like" evidence="5">
    <location>
        <begin position="311"/>
        <end position="402"/>
    </location>
</feature>
<name>A0A6S7HJ91_PARCT</name>
<dbReference type="GO" id="GO:0005886">
    <property type="term" value="C:plasma membrane"/>
    <property type="evidence" value="ECO:0007669"/>
    <property type="project" value="TreeGrafter"/>
</dbReference>
<dbReference type="GO" id="GO:0030424">
    <property type="term" value="C:axon"/>
    <property type="evidence" value="ECO:0007669"/>
    <property type="project" value="TreeGrafter"/>
</dbReference>
<keyword evidence="4" id="KW-0732">Signal</keyword>
<evidence type="ECO:0000259" key="5">
    <source>
        <dbReference type="PROSITE" id="PS50835"/>
    </source>
</evidence>
<dbReference type="EMBL" id="CACRXK020004887">
    <property type="protein sequence ID" value="CAB4004369.1"/>
    <property type="molecule type" value="Genomic_DNA"/>
</dbReference>
<proteinExistence type="predicted"/>
<dbReference type="Proteomes" id="UP001152795">
    <property type="component" value="Unassembled WGS sequence"/>
</dbReference>
<evidence type="ECO:0000313" key="8">
    <source>
        <dbReference type="Proteomes" id="UP001152795"/>
    </source>
</evidence>